<feature type="transmembrane region" description="Helical" evidence="5">
    <location>
        <begin position="175"/>
        <end position="193"/>
    </location>
</feature>
<feature type="transmembrane region" description="Helical" evidence="5">
    <location>
        <begin position="291"/>
        <end position="311"/>
    </location>
</feature>
<accession>A0A1J5NWB9</accession>
<feature type="transmembrane region" description="Helical" evidence="5">
    <location>
        <begin position="234"/>
        <end position="252"/>
    </location>
</feature>
<gene>
    <name evidence="6" type="primary">hycD</name>
    <name evidence="6" type="ORF">MOTE_08810</name>
</gene>
<name>A0A1J5NWB9_NEOTH</name>
<dbReference type="AlphaFoldDB" id="A0A1J5NWB9"/>
<proteinExistence type="predicted"/>
<dbReference type="PANTHER" id="PTHR43359">
    <property type="entry name" value="FORMATE HYDROGENLYASE SUBUNIT 4"/>
    <property type="match status" value="1"/>
</dbReference>
<feature type="transmembrane region" description="Helical" evidence="5">
    <location>
        <begin position="101"/>
        <end position="123"/>
    </location>
</feature>
<evidence type="ECO:0000313" key="7">
    <source>
        <dbReference type="Proteomes" id="UP000182811"/>
    </source>
</evidence>
<comment type="subcellular location">
    <subcellularLocation>
        <location evidence="1">Membrane</location>
        <topology evidence="1">Multi-pass membrane protein</topology>
    </subcellularLocation>
</comment>
<comment type="caution">
    <text evidence="6">The sequence shown here is derived from an EMBL/GenBank/DDBJ whole genome shotgun (WGS) entry which is preliminary data.</text>
</comment>
<dbReference type="Proteomes" id="UP000182811">
    <property type="component" value="Unassembled WGS sequence"/>
</dbReference>
<organism evidence="6 7">
    <name type="scientific">Neomoorella thermoacetica</name>
    <name type="common">Clostridium thermoaceticum</name>
    <dbReference type="NCBI Taxonomy" id="1525"/>
    <lineage>
        <taxon>Bacteria</taxon>
        <taxon>Bacillati</taxon>
        <taxon>Bacillota</taxon>
        <taxon>Clostridia</taxon>
        <taxon>Neomoorellales</taxon>
        <taxon>Neomoorellaceae</taxon>
        <taxon>Neomoorella</taxon>
    </lineage>
</organism>
<protein>
    <submittedName>
        <fullName evidence="6">Formate hydrogenlyase subunit 4</fullName>
    </submittedName>
</protein>
<dbReference type="PANTHER" id="PTHR43359:SF1">
    <property type="entry name" value="FORMATE HYDROGENLYASE SUBUNIT 4-RELATED"/>
    <property type="match status" value="1"/>
</dbReference>
<evidence type="ECO:0000256" key="4">
    <source>
        <dbReference type="ARBA" id="ARBA00023136"/>
    </source>
</evidence>
<keyword evidence="3 5" id="KW-1133">Transmembrane helix</keyword>
<feature type="transmembrane region" description="Helical" evidence="5">
    <location>
        <begin position="66"/>
        <end position="89"/>
    </location>
</feature>
<feature type="transmembrane region" description="Helical" evidence="5">
    <location>
        <begin position="135"/>
        <end position="155"/>
    </location>
</feature>
<evidence type="ECO:0000313" key="6">
    <source>
        <dbReference type="EMBL" id="OIQ60047.1"/>
    </source>
</evidence>
<dbReference type="OrthoDB" id="9778499at2"/>
<dbReference type="InterPro" id="IPR052561">
    <property type="entry name" value="ComplexI_Subunit1"/>
</dbReference>
<dbReference type="EMBL" id="MDDC01000006">
    <property type="protein sequence ID" value="OIQ60047.1"/>
    <property type="molecule type" value="Genomic_DNA"/>
</dbReference>
<dbReference type="PROSITE" id="PS00667">
    <property type="entry name" value="COMPLEX1_ND1_1"/>
    <property type="match status" value="1"/>
</dbReference>
<keyword evidence="2 5" id="KW-0812">Transmembrane</keyword>
<dbReference type="Pfam" id="PF00146">
    <property type="entry name" value="NADHdh"/>
    <property type="match status" value="1"/>
</dbReference>
<dbReference type="PROSITE" id="PS00668">
    <property type="entry name" value="COMPLEX1_ND1_2"/>
    <property type="match status" value="1"/>
</dbReference>
<feature type="transmembrane region" description="Helical" evidence="5">
    <location>
        <begin position="6"/>
        <end position="28"/>
    </location>
</feature>
<feature type="transmembrane region" description="Helical" evidence="5">
    <location>
        <begin position="258"/>
        <end position="279"/>
    </location>
</feature>
<sequence length="313" mass="33766">MPGNELLPIGLVQALLVLLVAPLFTGFSRTLRAKLHSRKGPGIFQNYRDIFKLIKRQEVVPAQASWVFRFTPYMVMATTLLIAMVIPILTLQSPLGMAGDLIAVVYLFTVVRFFFALAGLDSGSGFAGIGASREMALAVLVEPTIILVLFVVALLAGTTDLGTISQKVAAGEISYFSPAVWLAMASFAVATFIETGKLPFDLAEAEQEIQEGPLTEYSGRSLALLKWGLYMKQVVVIALFLAVFFPFGSAAVVSTSSLLVSTAVFLLKVAGFYVIAALLENSMARFLLFKAPAVTWVAFGIALLSFVFYLANV</sequence>
<evidence type="ECO:0000256" key="3">
    <source>
        <dbReference type="ARBA" id="ARBA00022989"/>
    </source>
</evidence>
<evidence type="ECO:0000256" key="1">
    <source>
        <dbReference type="ARBA" id="ARBA00004141"/>
    </source>
</evidence>
<evidence type="ECO:0000256" key="5">
    <source>
        <dbReference type="SAM" id="Phobius"/>
    </source>
</evidence>
<keyword evidence="6" id="KW-0456">Lyase</keyword>
<evidence type="ECO:0000256" key="2">
    <source>
        <dbReference type="ARBA" id="ARBA00022692"/>
    </source>
</evidence>
<dbReference type="GO" id="GO:0016829">
    <property type="term" value="F:lyase activity"/>
    <property type="evidence" value="ECO:0007669"/>
    <property type="project" value="UniProtKB-KW"/>
</dbReference>
<dbReference type="GO" id="GO:0005886">
    <property type="term" value="C:plasma membrane"/>
    <property type="evidence" value="ECO:0007669"/>
    <property type="project" value="TreeGrafter"/>
</dbReference>
<dbReference type="InterPro" id="IPR001694">
    <property type="entry name" value="NADH_UbQ_OxRdtase_su1/FPO"/>
</dbReference>
<dbReference type="InterPro" id="IPR018086">
    <property type="entry name" value="NADH_UbQ_OxRdtase_su1_CS"/>
</dbReference>
<keyword evidence="4 5" id="KW-0472">Membrane</keyword>
<reference evidence="6 7" key="1">
    <citation type="submission" date="2016-08" db="EMBL/GenBank/DDBJ databases">
        <title>Genome-based comparison of Moorella thermoacetic strains.</title>
        <authorList>
            <person name="Poehlein A."/>
            <person name="Bengelsdorf F.R."/>
            <person name="Esser C."/>
            <person name="Duerre P."/>
            <person name="Daniel R."/>
        </authorList>
    </citation>
    <scope>NUCLEOTIDE SEQUENCE [LARGE SCALE GENOMIC DNA]</scope>
    <source>
        <strain evidence="6 7">DSM 21394</strain>
    </source>
</reference>